<dbReference type="InterPro" id="IPR050267">
    <property type="entry name" value="Anti-sigma-factor_SerPK"/>
</dbReference>
<dbReference type="PANTHER" id="PTHR35526">
    <property type="entry name" value="ANTI-SIGMA-F FACTOR RSBW-RELATED"/>
    <property type="match status" value="1"/>
</dbReference>
<keyword evidence="4" id="KW-1185">Reference proteome</keyword>
<keyword evidence="1" id="KW-0808">Transferase</keyword>
<feature type="domain" description="Histidine kinase/HSP90-like ATPase" evidence="2">
    <location>
        <begin position="26"/>
        <end position="138"/>
    </location>
</feature>
<dbReference type="InterPro" id="IPR036890">
    <property type="entry name" value="HATPase_C_sf"/>
</dbReference>
<evidence type="ECO:0000256" key="1">
    <source>
        <dbReference type="ARBA" id="ARBA00022527"/>
    </source>
</evidence>
<name>A0ABT1PTZ0_9ACTN</name>
<dbReference type="SUPFAM" id="SSF55874">
    <property type="entry name" value="ATPase domain of HSP90 chaperone/DNA topoisomerase II/histidine kinase"/>
    <property type="match status" value="1"/>
</dbReference>
<dbReference type="Proteomes" id="UP001057702">
    <property type="component" value="Unassembled WGS sequence"/>
</dbReference>
<gene>
    <name evidence="3" type="ORF">NGB36_11090</name>
</gene>
<keyword evidence="1" id="KW-0418">Kinase</keyword>
<sequence>MSIQNSRPPATEVLHPVELLGSLVLRNDPASVPLARRFADVALMAGGYDDCADVFEVVVSELVTNAVVHNQGISASPIHLRMVRRGTTVRLEVHDEGECKPVVRRVRSGDESGRGLHIVEALTTRWGTYRTNTDKCVWCELDISAVPEVWS</sequence>
<dbReference type="GO" id="GO:0005524">
    <property type="term" value="F:ATP binding"/>
    <property type="evidence" value="ECO:0007669"/>
    <property type="project" value="UniProtKB-KW"/>
</dbReference>
<keyword evidence="3" id="KW-0067">ATP-binding</keyword>
<keyword evidence="3" id="KW-0547">Nucleotide-binding</keyword>
<reference evidence="3" key="1">
    <citation type="submission" date="2022-06" db="EMBL/GenBank/DDBJ databases">
        <title>Draft genome sequence of Streptomyces sp. RB6PN25 isolated from peat swamp forest in Thailand.</title>
        <authorList>
            <person name="Duangmal K."/>
            <person name="Klaysubun C."/>
        </authorList>
    </citation>
    <scope>NUCLEOTIDE SEQUENCE</scope>
    <source>
        <strain evidence="3">RB6PN25</strain>
    </source>
</reference>
<accession>A0ABT1PTZ0</accession>
<proteinExistence type="predicted"/>
<evidence type="ECO:0000259" key="2">
    <source>
        <dbReference type="Pfam" id="PF13581"/>
    </source>
</evidence>
<evidence type="ECO:0000313" key="4">
    <source>
        <dbReference type="Proteomes" id="UP001057702"/>
    </source>
</evidence>
<dbReference type="PANTHER" id="PTHR35526:SF3">
    <property type="entry name" value="ANTI-SIGMA-F FACTOR RSBW"/>
    <property type="match status" value="1"/>
</dbReference>
<comment type="caution">
    <text evidence="3">The sequence shown here is derived from an EMBL/GenBank/DDBJ whole genome shotgun (WGS) entry which is preliminary data.</text>
</comment>
<evidence type="ECO:0000313" key="3">
    <source>
        <dbReference type="EMBL" id="MCQ4081132.1"/>
    </source>
</evidence>
<dbReference type="Gene3D" id="3.30.565.10">
    <property type="entry name" value="Histidine kinase-like ATPase, C-terminal domain"/>
    <property type="match status" value="1"/>
</dbReference>
<protein>
    <submittedName>
        <fullName evidence="3">ATP-binding protein</fullName>
    </submittedName>
</protein>
<dbReference type="EMBL" id="JANFNG010000006">
    <property type="protein sequence ID" value="MCQ4081132.1"/>
    <property type="molecule type" value="Genomic_DNA"/>
</dbReference>
<dbReference type="Pfam" id="PF13581">
    <property type="entry name" value="HATPase_c_2"/>
    <property type="match status" value="1"/>
</dbReference>
<dbReference type="CDD" id="cd16936">
    <property type="entry name" value="HATPase_RsbW-like"/>
    <property type="match status" value="1"/>
</dbReference>
<organism evidence="3 4">
    <name type="scientific">Streptomyces humicola</name>
    <dbReference type="NCBI Taxonomy" id="2953240"/>
    <lineage>
        <taxon>Bacteria</taxon>
        <taxon>Bacillati</taxon>
        <taxon>Actinomycetota</taxon>
        <taxon>Actinomycetes</taxon>
        <taxon>Kitasatosporales</taxon>
        <taxon>Streptomycetaceae</taxon>
        <taxon>Streptomyces</taxon>
    </lineage>
</organism>
<dbReference type="InterPro" id="IPR003594">
    <property type="entry name" value="HATPase_dom"/>
</dbReference>
<keyword evidence="1" id="KW-0723">Serine/threonine-protein kinase</keyword>
<dbReference type="RefSeq" id="WP_255920038.1">
    <property type="nucleotide sequence ID" value="NZ_JANFNG010000006.1"/>
</dbReference>